<evidence type="ECO:0000313" key="1">
    <source>
        <dbReference type="EMBL" id="AKA80834.1"/>
    </source>
</evidence>
<reference evidence="1" key="2">
    <citation type="submission" date="2018-04" db="EMBL/GenBank/DDBJ databases">
        <authorList>
            <person name="Roquigny R."/>
            <person name="Arseneault T."/>
            <person name="Joly D."/>
            <person name="Gadkar V.J."/>
            <person name="Novinscak A."/>
            <person name="Filion M."/>
        </authorList>
    </citation>
    <scope>NUCLEOTIDE SEQUENCE</scope>
    <source>
        <strain evidence="1">LBUM223</strain>
    </source>
</reference>
<proteinExistence type="predicted"/>
<organism evidence="1 3">
    <name type="scientific">Pseudomonas synxantha</name>
    <dbReference type="NCBI Taxonomy" id="47883"/>
    <lineage>
        <taxon>Bacteria</taxon>
        <taxon>Pseudomonadati</taxon>
        <taxon>Pseudomonadota</taxon>
        <taxon>Gammaproteobacteria</taxon>
        <taxon>Pseudomonadales</taxon>
        <taxon>Pseudomonadaceae</taxon>
        <taxon>Pseudomonas</taxon>
    </lineage>
</organism>
<protein>
    <submittedName>
        <fullName evidence="1">Uncharacterized protein</fullName>
    </submittedName>
</protein>
<dbReference type="KEGG" id="pfb:VO64_0300"/>
<gene>
    <name evidence="1" type="ORF">VO64_0288</name>
    <name evidence="2" type="ORF">VO64_0300</name>
</gene>
<evidence type="ECO:0000313" key="2">
    <source>
        <dbReference type="EMBL" id="AKA80846.1"/>
    </source>
</evidence>
<dbReference type="EMBL" id="CP011117">
    <property type="protein sequence ID" value="AKA80834.1"/>
    <property type="molecule type" value="Genomic_DNA"/>
</dbReference>
<dbReference type="Proteomes" id="UP000033099">
    <property type="component" value="Chromosome"/>
</dbReference>
<sequence>MADVQGNLSSEKLIVPAENWDVKPGDTIVIPGDQEKIYEVLKVAFQPKTGQLIPASYSVELRFIP</sequence>
<accession>A0AAU8TFC8</accession>
<dbReference type="EMBL" id="CP011117">
    <property type="protein sequence ID" value="AKA80846.1"/>
    <property type="molecule type" value="Genomic_DNA"/>
</dbReference>
<dbReference type="KEGG" id="pfb:VO64_0288"/>
<reference evidence="1 3" key="1">
    <citation type="journal article" date="2015" name="Genome Announc.">
        <title>Complete Genome Sequence of Biocontrol Strain Pseudomonas fluorescens LBUM223.</title>
        <authorList>
            <person name="Roquigny R."/>
            <person name="Arseneault T."/>
            <person name="Gadkar V.J."/>
            <person name="Novinscak A."/>
            <person name="Joly D.L."/>
            <person name="Filion M."/>
        </authorList>
    </citation>
    <scope>NUCLEOTIDE SEQUENCE [LARGE SCALE GENOMIC DNA]</scope>
    <source>
        <strain evidence="1 3">LBUM223</strain>
    </source>
</reference>
<name>A0AAU8TFC8_9PSED</name>
<evidence type="ECO:0000313" key="3">
    <source>
        <dbReference type="Proteomes" id="UP000033099"/>
    </source>
</evidence>
<dbReference type="AlphaFoldDB" id="A0AAU8TFC8"/>